<keyword evidence="3" id="KW-1185">Reference proteome</keyword>
<dbReference type="OrthoDB" id="9812495at2"/>
<dbReference type="GeneID" id="66869433"/>
<evidence type="ECO:0000313" key="3">
    <source>
        <dbReference type="Proteomes" id="UP000036780"/>
    </source>
</evidence>
<comment type="caution">
    <text evidence="2">The sequence shown here is derived from an EMBL/GenBank/DDBJ whole genome shotgun (WGS) entry which is preliminary data.</text>
</comment>
<accession>A0A0L0QWG2</accession>
<dbReference type="Gene3D" id="1.10.260.40">
    <property type="entry name" value="lambda repressor-like DNA-binding domains"/>
    <property type="match status" value="1"/>
</dbReference>
<evidence type="ECO:0000256" key="1">
    <source>
        <dbReference type="ARBA" id="ARBA00023125"/>
    </source>
</evidence>
<dbReference type="Proteomes" id="UP000036780">
    <property type="component" value="Unassembled WGS sequence"/>
</dbReference>
<dbReference type="EMBL" id="LGTO01000002">
    <property type="protein sequence ID" value="KNE22523.1"/>
    <property type="molecule type" value="Genomic_DNA"/>
</dbReference>
<dbReference type="SMART" id="SM00530">
    <property type="entry name" value="HTH_XRE"/>
    <property type="match status" value="1"/>
</dbReference>
<dbReference type="InterPro" id="IPR001387">
    <property type="entry name" value="Cro/C1-type_HTH"/>
</dbReference>
<dbReference type="SUPFAM" id="SSF47413">
    <property type="entry name" value="lambda repressor-like DNA-binding domains"/>
    <property type="match status" value="1"/>
</dbReference>
<organism evidence="2 3">
    <name type="scientific">Virgibacillus pantothenticus</name>
    <dbReference type="NCBI Taxonomy" id="1473"/>
    <lineage>
        <taxon>Bacteria</taxon>
        <taxon>Bacillati</taxon>
        <taxon>Bacillota</taxon>
        <taxon>Bacilli</taxon>
        <taxon>Bacillales</taxon>
        <taxon>Bacillaceae</taxon>
        <taxon>Virgibacillus</taxon>
    </lineage>
</organism>
<dbReference type="PANTHER" id="PTHR46558">
    <property type="entry name" value="TRACRIPTIONAL REGULATORY PROTEIN-RELATED-RELATED"/>
    <property type="match status" value="1"/>
</dbReference>
<evidence type="ECO:0000313" key="2">
    <source>
        <dbReference type="EMBL" id="KNE22523.1"/>
    </source>
</evidence>
<protein>
    <submittedName>
        <fullName evidence="2">Uncharacterized protein</fullName>
    </submittedName>
</protein>
<keyword evidence="1" id="KW-0238">DNA-binding</keyword>
<dbReference type="CDD" id="cd00093">
    <property type="entry name" value="HTH_XRE"/>
    <property type="match status" value="1"/>
</dbReference>
<dbReference type="GO" id="GO:0003677">
    <property type="term" value="F:DNA binding"/>
    <property type="evidence" value="ECO:0007669"/>
    <property type="project" value="UniProtKB-KW"/>
</dbReference>
<proteinExistence type="predicted"/>
<reference evidence="3" key="1">
    <citation type="submission" date="2015-07" db="EMBL/GenBank/DDBJ databases">
        <title>Fjat-10053 dsm26.</title>
        <authorList>
            <person name="Liu B."/>
            <person name="Wang J."/>
            <person name="Zhu Y."/>
            <person name="Liu G."/>
            <person name="Chen Q."/>
            <person name="Chen Z."/>
            <person name="Lan J."/>
            <person name="Che J."/>
            <person name="Ge C."/>
            <person name="Shi H."/>
            <person name="Pan Z."/>
            <person name="Liu X."/>
        </authorList>
    </citation>
    <scope>NUCLEOTIDE SEQUENCE [LARGE SCALE GENOMIC DNA]</scope>
    <source>
        <strain evidence="3">DSM 26</strain>
    </source>
</reference>
<dbReference type="PROSITE" id="PS50943">
    <property type="entry name" value="HTH_CROC1"/>
    <property type="match status" value="1"/>
</dbReference>
<dbReference type="PANTHER" id="PTHR46558:SF13">
    <property type="entry name" value="HTH-TYPE TRANSCRIPTIONAL REGULATOR IMMR"/>
    <property type="match status" value="1"/>
</dbReference>
<name>A0A0L0QWG2_VIRPA</name>
<gene>
    <name evidence="2" type="ORF">AFK71_02595</name>
</gene>
<dbReference type="RefSeq" id="WP_050350001.1">
    <property type="nucleotide sequence ID" value="NZ_BOSN01000006.1"/>
</dbReference>
<dbReference type="AlphaFoldDB" id="A0A0L0QWG2"/>
<dbReference type="PATRIC" id="fig|1473.5.peg.3450"/>
<dbReference type="Pfam" id="PF01381">
    <property type="entry name" value="HTH_3"/>
    <property type="match status" value="1"/>
</dbReference>
<sequence>MNEQIAYNIKRLREQHGWTQKQLAEKLRLSRSVIAKWENNHVTPDISSLMKLSDLFHISLDHLAGNASFHENVIAEFKRIYGSSDSSFDNEAVEIMEYVMTFPELKEKLSQLRQLSVKKQRSIHQLLGDIIHQYKQI</sequence>
<dbReference type="InterPro" id="IPR010982">
    <property type="entry name" value="Lambda_DNA-bd_dom_sf"/>
</dbReference>